<evidence type="ECO:0000256" key="7">
    <source>
        <dbReference type="ARBA" id="ARBA00022989"/>
    </source>
</evidence>
<feature type="transmembrane region" description="Helical" evidence="9">
    <location>
        <begin position="1001"/>
        <end position="1023"/>
    </location>
</feature>
<dbReference type="NCBIfam" id="TIGR00915">
    <property type="entry name" value="2A0602"/>
    <property type="match status" value="1"/>
</dbReference>
<dbReference type="SUPFAM" id="SSF82866">
    <property type="entry name" value="Multidrug efflux transporter AcrB transmembrane domain"/>
    <property type="match status" value="2"/>
</dbReference>
<feature type="transmembrane region" description="Helical" evidence="9">
    <location>
        <begin position="540"/>
        <end position="557"/>
    </location>
</feature>
<dbReference type="InterPro" id="IPR001036">
    <property type="entry name" value="Acrflvin-R"/>
</dbReference>
<evidence type="ECO:0000256" key="8">
    <source>
        <dbReference type="ARBA" id="ARBA00023136"/>
    </source>
</evidence>
<feature type="transmembrane region" description="Helical" evidence="9">
    <location>
        <begin position="340"/>
        <end position="359"/>
    </location>
</feature>
<gene>
    <name evidence="10" type="ORF">SAMN05428957_111101</name>
</gene>
<comment type="similarity">
    <text evidence="2 9">Belongs to the resistance-nodulation-cell division (RND) (TC 2.A.6) family.</text>
</comment>
<feature type="transmembrane region" description="Helical" evidence="9">
    <location>
        <begin position="478"/>
        <end position="497"/>
    </location>
</feature>
<dbReference type="SUPFAM" id="SSF82714">
    <property type="entry name" value="Multidrug efflux transporter AcrB TolC docking domain, DN and DC subdomains"/>
    <property type="match status" value="2"/>
</dbReference>
<dbReference type="InterPro" id="IPR027463">
    <property type="entry name" value="AcrB_DN_DC_subdom"/>
</dbReference>
<dbReference type="STRING" id="1527607.SAMN05428957_111101"/>
<comment type="subcellular location">
    <subcellularLocation>
        <location evidence="1 9">Cell inner membrane</location>
        <topology evidence="1 9">Multi-pass membrane protein</topology>
    </subcellularLocation>
</comment>
<dbReference type="FunFam" id="3.30.70.1430:FF:000002">
    <property type="entry name" value="Efflux pump membrane transporter"/>
    <property type="match status" value="1"/>
</dbReference>
<dbReference type="GO" id="GO:0042910">
    <property type="term" value="F:xenobiotic transmembrane transporter activity"/>
    <property type="evidence" value="ECO:0007669"/>
    <property type="project" value="TreeGrafter"/>
</dbReference>
<dbReference type="Gene3D" id="3.30.70.1440">
    <property type="entry name" value="Multidrug efflux transporter AcrB pore domain"/>
    <property type="match status" value="1"/>
</dbReference>
<feature type="transmembrane region" description="Helical" evidence="9">
    <location>
        <begin position="392"/>
        <end position="413"/>
    </location>
</feature>
<dbReference type="NCBIfam" id="NF000282">
    <property type="entry name" value="RND_permease_1"/>
    <property type="match status" value="1"/>
</dbReference>
<proteinExistence type="inferred from homology"/>
<evidence type="ECO:0000313" key="10">
    <source>
        <dbReference type="EMBL" id="SDM68389.1"/>
    </source>
</evidence>
<keyword evidence="5 9" id="KW-0997">Cell inner membrane</keyword>
<sequence length="1048" mass="111688">MAKFFIERPIFAWVIAIFIMVLGAVSITKLPVAQYPSVAPPTIQISVAYPGATAQTLEDSVLSVIEREMNGAAGLAYMETTSQANGTGSISLSFEPGTNADLAQVDVQNRLSRATPRLPAAVTQQGVRVDKSRSNFLLMAVLTSDDPNLGIDTLNDYAARNVVPELQRLPGIGSINQFGAELAMRVWVDPEKLKGFNLGLDQVTAAIRAQNVQVAAGNLGELPSVPGQGTSATIVVKGQLTTPDQFGNVVLRANPDGSTVRLKDVARVELGAQSYSASSRVNGQTAVGMAVQLTSTANALESARAVRTKLDELQRYFPQGVKYTVPYNTSTFVAVSIEKVVHTLIEAVVLVFLVMFLFLQNLRYTVIPTVVVPVALLGTFGALLAMGFSINVLTMFGMVLVIGIVVDDAIVVVENVERIMSEEGLAPLPATRKAMGQISGAIVGVTVVLISVFVPLAFFAGSTGNIYRQFAATMGTSIAFSAFLALSLTPALCGTLLKPVQEGHHDKTGFFGWFNRGFKRTTQRYESGLSRMLRRGGRMMVIYLALGAVAALVYTRLPTSFLPNEDQGYLIANVQLPPGASLARTQAAMAQVEQFAMAQPEVANIVAVSGFSFSGQGQNAGLAFITLKDWSERSGTEHSAEALAQRANKALAGYRDAFIFAISPPPIPELGVASGFTFRLQDRGSKGHDALIAARNQLLGMAAQSKVLAGVRPDGMEDAPQMQIDIDRDRANALGVSFDSITTALSTALGSAYVNDFPNAGRLQRVVVQADAPARMQPEDVLALPVLNKQGQSLPLSTFASTRWITGAMQTVRYNGYPAMKISGGPAPGYSTGDAMQEMERLAQQLPQGFGFEWTGQSREEKLAGSQAMVLYAFSLMAVFLCLAALYESWSIPFSVLLVVPLGVLGVLLATLLRGLSNDVYFQIGLVTIIGLSAKNAILIIEFAKDLQAQGKGVVEAALEAAHLRFRPIVMTSLAFTLGVLPLFLASGASSASQRAIGTGVIGGMLAGTVLAVIFVPVFFVLVRSFFKGSARQREHDALTAQQHQNNG</sequence>
<dbReference type="OrthoDB" id="9176627at2"/>
<evidence type="ECO:0000256" key="6">
    <source>
        <dbReference type="ARBA" id="ARBA00022692"/>
    </source>
</evidence>
<feature type="transmembrane region" description="Helical" evidence="9">
    <location>
        <begin position="869"/>
        <end position="887"/>
    </location>
</feature>
<keyword evidence="6 9" id="KW-0812">Transmembrane</keyword>
<evidence type="ECO:0000256" key="2">
    <source>
        <dbReference type="ARBA" id="ARBA00010942"/>
    </source>
</evidence>
<evidence type="ECO:0000256" key="5">
    <source>
        <dbReference type="ARBA" id="ARBA00022519"/>
    </source>
</evidence>
<protein>
    <recommendedName>
        <fullName evidence="9">Efflux pump membrane transporter</fullName>
    </recommendedName>
</protein>
<dbReference type="RefSeq" id="WP_091572338.1">
    <property type="nucleotide sequence ID" value="NZ_FNHP01000011.1"/>
</dbReference>
<dbReference type="FunFam" id="1.20.1640.10:FF:000001">
    <property type="entry name" value="Efflux pump membrane transporter"/>
    <property type="match status" value="1"/>
</dbReference>
<evidence type="ECO:0000313" key="11">
    <source>
        <dbReference type="Proteomes" id="UP000198552"/>
    </source>
</evidence>
<keyword evidence="7 9" id="KW-1133">Transmembrane helix</keyword>
<keyword evidence="4" id="KW-1003">Cell membrane</keyword>
<dbReference type="Proteomes" id="UP000198552">
    <property type="component" value="Unassembled WGS sequence"/>
</dbReference>
<evidence type="ECO:0000256" key="1">
    <source>
        <dbReference type="ARBA" id="ARBA00004429"/>
    </source>
</evidence>
<dbReference type="GO" id="GO:0015562">
    <property type="term" value="F:efflux transmembrane transporter activity"/>
    <property type="evidence" value="ECO:0007669"/>
    <property type="project" value="InterPro"/>
</dbReference>
<feature type="transmembrane region" description="Helical" evidence="9">
    <location>
        <begin position="12"/>
        <end position="32"/>
    </location>
</feature>
<feature type="transmembrane region" description="Helical" evidence="9">
    <location>
        <begin position="969"/>
        <end position="989"/>
    </location>
</feature>
<dbReference type="PRINTS" id="PR00702">
    <property type="entry name" value="ACRIFLAVINRP"/>
</dbReference>
<evidence type="ECO:0000256" key="3">
    <source>
        <dbReference type="ARBA" id="ARBA00022448"/>
    </source>
</evidence>
<keyword evidence="11" id="KW-1185">Reference proteome</keyword>
<dbReference type="Pfam" id="PF00873">
    <property type="entry name" value="ACR_tran"/>
    <property type="match status" value="1"/>
</dbReference>
<dbReference type="Gene3D" id="3.30.2090.10">
    <property type="entry name" value="Multidrug efflux transporter AcrB TolC docking domain, DN and DC subdomains"/>
    <property type="match status" value="2"/>
</dbReference>
<dbReference type="GO" id="GO:0005886">
    <property type="term" value="C:plasma membrane"/>
    <property type="evidence" value="ECO:0007669"/>
    <property type="project" value="UniProtKB-SubCell"/>
</dbReference>
<feature type="transmembrane region" description="Helical" evidence="9">
    <location>
        <begin position="894"/>
        <end position="914"/>
    </location>
</feature>
<evidence type="ECO:0000256" key="4">
    <source>
        <dbReference type="ARBA" id="ARBA00022475"/>
    </source>
</evidence>
<dbReference type="PANTHER" id="PTHR32063">
    <property type="match status" value="1"/>
</dbReference>
<name>A0A1G9V8B1_9BURK</name>
<feature type="transmembrane region" description="Helical" evidence="9">
    <location>
        <begin position="920"/>
        <end position="941"/>
    </location>
</feature>
<dbReference type="PANTHER" id="PTHR32063:SF13">
    <property type="entry name" value="MULTIDRUG EFFLUX PUMP SUBUNIT ACRB-RELATED"/>
    <property type="match status" value="1"/>
</dbReference>
<feature type="transmembrane region" description="Helical" evidence="9">
    <location>
        <begin position="366"/>
        <end position="386"/>
    </location>
</feature>
<accession>A0A1G9V8B1</accession>
<dbReference type="SUPFAM" id="SSF82693">
    <property type="entry name" value="Multidrug efflux transporter AcrB pore domain, PN1, PN2, PC1 and PC2 subdomains"/>
    <property type="match status" value="4"/>
</dbReference>
<organism evidence="10 11">
    <name type="scientific">Oryzisolibacter propanilivorax</name>
    <dbReference type="NCBI Taxonomy" id="1527607"/>
    <lineage>
        <taxon>Bacteria</taxon>
        <taxon>Pseudomonadati</taxon>
        <taxon>Pseudomonadota</taxon>
        <taxon>Betaproteobacteria</taxon>
        <taxon>Burkholderiales</taxon>
        <taxon>Comamonadaceae</taxon>
        <taxon>Oryzisolibacter</taxon>
    </lineage>
</organism>
<evidence type="ECO:0000256" key="9">
    <source>
        <dbReference type="RuleBase" id="RU364070"/>
    </source>
</evidence>
<dbReference type="FunFam" id="3.30.70.1430:FF:000001">
    <property type="entry name" value="Efflux pump membrane transporter"/>
    <property type="match status" value="1"/>
</dbReference>
<keyword evidence="8 9" id="KW-0472">Membrane</keyword>
<dbReference type="Gene3D" id="3.30.70.1320">
    <property type="entry name" value="Multidrug efflux transporter AcrB pore domain like"/>
    <property type="match status" value="1"/>
</dbReference>
<dbReference type="Gene3D" id="3.30.70.1430">
    <property type="entry name" value="Multidrug efflux transporter AcrB pore domain"/>
    <property type="match status" value="2"/>
</dbReference>
<reference evidence="11" key="1">
    <citation type="submission" date="2016-10" db="EMBL/GenBank/DDBJ databases">
        <authorList>
            <person name="Varghese N."/>
            <person name="Submissions S."/>
        </authorList>
    </citation>
    <scope>NUCLEOTIDE SEQUENCE [LARGE SCALE GENOMIC DNA]</scope>
    <source>
        <strain evidence="11">EPL6</strain>
    </source>
</reference>
<dbReference type="AlphaFoldDB" id="A0A1G9V8B1"/>
<keyword evidence="3 9" id="KW-0813">Transport</keyword>
<dbReference type="GO" id="GO:0009636">
    <property type="term" value="P:response to toxic substance"/>
    <property type="evidence" value="ECO:0007669"/>
    <property type="project" value="UniProtKB-ARBA"/>
</dbReference>
<dbReference type="Gene3D" id="1.20.1640.10">
    <property type="entry name" value="Multidrug efflux transporter AcrB transmembrane domain"/>
    <property type="match status" value="2"/>
</dbReference>
<dbReference type="InterPro" id="IPR004764">
    <property type="entry name" value="MdtF-like"/>
</dbReference>
<feature type="transmembrane region" description="Helical" evidence="9">
    <location>
        <begin position="434"/>
        <end position="458"/>
    </location>
</feature>
<dbReference type="EMBL" id="FNHP01000011">
    <property type="protein sequence ID" value="SDM68389.1"/>
    <property type="molecule type" value="Genomic_DNA"/>
</dbReference>